<keyword evidence="8 9" id="KW-0472">Membrane</keyword>
<evidence type="ECO:0000256" key="9">
    <source>
        <dbReference type="PROSITE-ProRule" id="PRU00282"/>
    </source>
</evidence>
<proteinExistence type="inferred from homology"/>
<feature type="repeat" description="Solcar" evidence="9">
    <location>
        <begin position="2"/>
        <end position="86"/>
    </location>
</feature>
<evidence type="ECO:0000256" key="1">
    <source>
        <dbReference type="ARBA" id="ARBA00004225"/>
    </source>
</evidence>
<dbReference type="InterPro" id="IPR002067">
    <property type="entry name" value="MCP"/>
</dbReference>
<keyword evidence="6 11" id="KW-1133">Transmembrane helix</keyword>
<comment type="subcellular location">
    <subcellularLocation>
        <location evidence="1">Mitochondrion membrane</location>
        <topology evidence="1">Multi-pass membrane protein</topology>
    </subcellularLocation>
</comment>
<dbReference type="GO" id="GO:0031966">
    <property type="term" value="C:mitochondrial membrane"/>
    <property type="evidence" value="ECO:0007669"/>
    <property type="project" value="UniProtKB-SubCell"/>
</dbReference>
<gene>
    <name evidence="12" type="ORF">BCR43DRAFT_509626</name>
</gene>
<comment type="caution">
    <text evidence="12">The sequence shown here is derived from an EMBL/GenBank/DDBJ whole genome shotgun (WGS) entry which is preliminary data.</text>
</comment>
<dbReference type="PANTHER" id="PTHR45758">
    <property type="entry name" value="MITOFERRIN-1-RELATED"/>
    <property type="match status" value="1"/>
</dbReference>
<evidence type="ECO:0000256" key="4">
    <source>
        <dbReference type="ARBA" id="ARBA00022692"/>
    </source>
</evidence>
<feature type="repeat" description="Solcar" evidence="9">
    <location>
        <begin position="95"/>
        <end position="177"/>
    </location>
</feature>
<dbReference type="InterPro" id="IPR018108">
    <property type="entry name" value="MCP_transmembrane"/>
</dbReference>
<dbReference type="Gene3D" id="1.50.40.10">
    <property type="entry name" value="Mitochondrial carrier domain"/>
    <property type="match status" value="2"/>
</dbReference>
<evidence type="ECO:0000256" key="7">
    <source>
        <dbReference type="ARBA" id="ARBA00023128"/>
    </source>
</evidence>
<reference evidence="12 13" key="1">
    <citation type="submission" date="2016-07" db="EMBL/GenBank/DDBJ databases">
        <title>Pervasive Adenine N6-methylation of Active Genes in Fungi.</title>
        <authorList>
            <consortium name="DOE Joint Genome Institute"/>
            <person name="Mondo S.J."/>
            <person name="Dannebaum R.O."/>
            <person name="Kuo R.C."/>
            <person name="Labutti K."/>
            <person name="Haridas S."/>
            <person name="Kuo A."/>
            <person name="Salamov A."/>
            <person name="Ahrendt S.R."/>
            <person name="Lipzen A."/>
            <person name="Sullivan W."/>
            <person name="Andreopoulos W.B."/>
            <person name="Clum A."/>
            <person name="Lindquist E."/>
            <person name="Daum C."/>
            <person name="Ramamoorthy G.K."/>
            <person name="Gryganskyi A."/>
            <person name="Culley D."/>
            <person name="Magnuson J.K."/>
            <person name="James T.Y."/>
            <person name="O'Malley M.A."/>
            <person name="Stajich J.E."/>
            <person name="Spatafora J.W."/>
            <person name="Visel A."/>
            <person name="Grigoriev I.V."/>
        </authorList>
    </citation>
    <scope>NUCLEOTIDE SEQUENCE [LARGE SCALE GENOMIC DNA]</scope>
    <source>
        <strain evidence="12 13">NRRL 2496</strain>
    </source>
</reference>
<evidence type="ECO:0000313" key="13">
    <source>
        <dbReference type="Proteomes" id="UP000242180"/>
    </source>
</evidence>
<keyword evidence="13" id="KW-1185">Reference proteome</keyword>
<dbReference type="PROSITE" id="PS50920">
    <property type="entry name" value="SOLCAR"/>
    <property type="match status" value="3"/>
</dbReference>
<dbReference type="AlphaFoldDB" id="A0A1X2HSA0"/>
<dbReference type="Pfam" id="PF00153">
    <property type="entry name" value="Mito_carr"/>
    <property type="match status" value="3"/>
</dbReference>
<feature type="repeat" description="Solcar" evidence="9">
    <location>
        <begin position="190"/>
        <end position="280"/>
    </location>
</feature>
<evidence type="ECO:0000256" key="5">
    <source>
        <dbReference type="ARBA" id="ARBA00022737"/>
    </source>
</evidence>
<dbReference type="PANTHER" id="PTHR45758:SF3">
    <property type="entry name" value="MITOCHONDRIAL SUBSTRATE CARRIER FAMILY PROTEIN E"/>
    <property type="match status" value="1"/>
</dbReference>
<feature type="transmembrane region" description="Helical" evidence="11">
    <location>
        <begin position="190"/>
        <end position="209"/>
    </location>
</feature>
<dbReference type="STRING" id="13706.A0A1X2HSA0"/>
<dbReference type="InParanoid" id="A0A1X2HSA0"/>
<keyword evidence="4 9" id="KW-0812">Transmembrane</keyword>
<keyword evidence="3 10" id="KW-0813">Transport</keyword>
<evidence type="ECO:0000313" key="12">
    <source>
        <dbReference type="EMBL" id="ORZ02450.1"/>
    </source>
</evidence>
<dbReference type="OrthoDB" id="250329at2759"/>
<name>A0A1X2HSA0_SYNRA</name>
<protein>
    <submittedName>
        <fullName evidence="12">Mitochondrial carrier domain-containing protein</fullName>
    </submittedName>
</protein>
<organism evidence="12 13">
    <name type="scientific">Syncephalastrum racemosum</name>
    <name type="common">Filamentous fungus</name>
    <dbReference type="NCBI Taxonomy" id="13706"/>
    <lineage>
        <taxon>Eukaryota</taxon>
        <taxon>Fungi</taxon>
        <taxon>Fungi incertae sedis</taxon>
        <taxon>Mucoromycota</taxon>
        <taxon>Mucoromycotina</taxon>
        <taxon>Mucoromycetes</taxon>
        <taxon>Mucorales</taxon>
        <taxon>Syncephalastraceae</taxon>
        <taxon>Syncephalastrum</taxon>
    </lineage>
</organism>
<keyword evidence="5" id="KW-0677">Repeat</keyword>
<dbReference type="InterPro" id="IPR023395">
    <property type="entry name" value="MCP_dom_sf"/>
</dbReference>
<dbReference type="OMA" id="VWVPIDV"/>
<comment type="similarity">
    <text evidence="2 10">Belongs to the mitochondrial carrier (TC 2.A.29) family.</text>
</comment>
<evidence type="ECO:0000256" key="8">
    <source>
        <dbReference type="ARBA" id="ARBA00023136"/>
    </source>
</evidence>
<evidence type="ECO:0000256" key="10">
    <source>
        <dbReference type="RuleBase" id="RU000488"/>
    </source>
</evidence>
<evidence type="ECO:0000256" key="11">
    <source>
        <dbReference type="SAM" id="Phobius"/>
    </source>
</evidence>
<evidence type="ECO:0000256" key="6">
    <source>
        <dbReference type="ARBA" id="ARBA00022989"/>
    </source>
</evidence>
<dbReference type="SUPFAM" id="SSF103506">
    <property type="entry name" value="Mitochondrial carrier"/>
    <property type="match status" value="1"/>
</dbReference>
<dbReference type="PRINTS" id="PR00926">
    <property type="entry name" value="MITOCARRIER"/>
</dbReference>
<dbReference type="Proteomes" id="UP000242180">
    <property type="component" value="Unassembled WGS sequence"/>
</dbReference>
<dbReference type="GO" id="GO:0005381">
    <property type="term" value="F:iron ion transmembrane transporter activity"/>
    <property type="evidence" value="ECO:0007669"/>
    <property type="project" value="UniProtKB-ARBA"/>
</dbReference>
<evidence type="ECO:0000256" key="3">
    <source>
        <dbReference type="ARBA" id="ARBA00022448"/>
    </source>
</evidence>
<feature type="transmembrane region" description="Helical" evidence="11">
    <location>
        <begin position="58"/>
        <end position="77"/>
    </location>
</feature>
<sequence length="286" mass="31447">MPIDGYYLFASSVAALVARVCTHPIDTIKTRLQVERTRESTWAPLLAPAATGSLLKSLYRGLPVTLLFSVPALSVYLSCYESTKTFLAGRAIGRESILNHLVSGCVAEIAAGTLFTPMEVMKNRLQTAQGESGRALAKTIWREEGLRGFFRGYWMGLAVFVPHTMVYFAVYEQLKLNVFGSLPDNDASHLTFGAYMACSAVASAIGITISTPLDIIKTRWQVAAGDQGMAFRTGPLDIARQMWIQEGPRAFFSRGLLARIAWGIPTTAISMTVFEMLKDYRRETVA</sequence>
<keyword evidence="7" id="KW-0496">Mitochondrion</keyword>
<evidence type="ECO:0000256" key="2">
    <source>
        <dbReference type="ARBA" id="ARBA00006375"/>
    </source>
</evidence>
<dbReference type="EMBL" id="MCGN01000001">
    <property type="protein sequence ID" value="ORZ02450.1"/>
    <property type="molecule type" value="Genomic_DNA"/>
</dbReference>
<accession>A0A1X2HSA0</accession>
<feature type="transmembrane region" description="Helical" evidence="11">
    <location>
        <begin position="152"/>
        <end position="170"/>
    </location>
</feature>